<dbReference type="AlphaFoldDB" id="A0A9D4XVF1"/>
<accession>A0A9D4XVF1</accession>
<dbReference type="PANTHER" id="PTHR34482:SF36">
    <property type="entry name" value="RETROTRANSPOSON GAG DOMAIN-CONTAINING PROTEIN"/>
    <property type="match status" value="1"/>
</dbReference>
<evidence type="ECO:0000313" key="2">
    <source>
        <dbReference type="Proteomes" id="UP001058974"/>
    </source>
</evidence>
<sequence>MSPRRTSTDRQNTQPIADMVDAIQAIHAMATAIAQQSATTIQQAETSTQQAVIRAQREALRDQGAEATAVVRELPDFNRQNPPKFKGEHDPDNADLLIQEIKIFFEMLHCTDAKKVEYATFLLRAEAESWWRGAKQLMESNNAALDWATFKNKFVDKYFPSTKYFLYFHDHVDENYKCERFEQGLRCEIKESVEPLEIRQFQVLVEKCKKVEQIKQGRPNKWVAGGPSRHQRSGHFARDYRALRRDHIPSTNNNNDDIRLTAKGSAYHIGGEEALNAS</sequence>
<dbReference type="Gramene" id="Psat03G0164100-T1">
    <property type="protein sequence ID" value="KAI5425890.1"/>
    <property type="gene ID" value="KIW84_031641"/>
</dbReference>
<comment type="caution">
    <text evidence="1">The sequence shown here is derived from an EMBL/GenBank/DDBJ whole genome shotgun (WGS) entry which is preliminary data.</text>
</comment>
<evidence type="ECO:0000313" key="1">
    <source>
        <dbReference type="EMBL" id="KAI5425890.1"/>
    </source>
</evidence>
<name>A0A9D4XVF1_PEA</name>
<protein>
    <recommendedName>
        <fullName evidence="3">Retrotransposon gag domain-containing protein</fullName>
    </recommendedName>
</protein>
<reference evidence="1 2" key="1">
    <citation type="journal article" date="2022" name="Nat. Genet.">
        <title>Improved pea reference genome and pan-genome highlight genomic features and evolutionary characteristics.</title>
        <authorList>
            <person name="Yang T."/>
            <person name="Liu R."/>
            <person name="Luo Y."/>
            <person name="Hu S."/>
            <person name="Wang D."/>
            <person name="Wang C."/>
            <person name="Pandey M.K."/>
            <person name="Ge S."/>
            <person name="Xu Q."/>
            <person name="Li N."/>
            <person name="Li G."/>
            <person name="Huang Y."/>
            <person name="Saxena R.K."/>
            <person name="Ji Y."/>
            <person name="Li M."/>
            <person name="Yan X."/>
            <person name="He Y."/>
            <person name="Liu Y."/>
            <person name="Wang X."/>
            <person name="Xiang C."/>
            <person name="Varshney R.K."/>
            <person name="Ding H."/>
            <person name="Gao S."/>
            <person name="Zong X."/>
        </authorList>
    </citation>
    <scope>NUCLEOTIDE SEQUENCE [LARGE SCALE GENOMIC DNA]</scope>
    <source>
        <strain evidence="1 2">cv. Zhongwan 6</strain>
    </source>
</reference>
<keyword evidence="2" id="KW-1185">Reference proteome</keyword>
<organism evidence="1 2">
    <name type="scientific">Pisum sativum</name>
    <name type="common">Garden pea</name>
    <name type="synonym">Lathyrus oleraceus</name>
    <dbReference type="NCBI Taxonomy" id="3888"/>
    <lineage>
        <taxon>Eukaryota</taxon>
        <taxon>Viridiplantae</taxon>
        <taxon>Streptophyta</taxon>
        <taxon>Embryophyta</taxon>
        <taxon>Tracheophyta</taxon>
        <taxon>Spermatophyta</taxon>
        <taxon>Magnoliopsida</taxon>
        <taxon>eudicotyledons</taxon>
        <taxon>Gunneridae</taxon>
        <taxon>Pentapetalae</taxon>
        <taxon>rosids</taxon>
        <taxon>fabids</taxon>
        <taxon>Fabales</taxon>
        <taxon>Fabaceae</taxon>
        <taxon>Papilionoideae</taxon>
        <taxon>50 kb inversion clade</taxon>
        <taxon>NPAAA clade</taxon>
        <taxon>Hologalegina</taxon>
        <taxon>IRL clade</taxon>
        <taxon>Fabeae</taxon>
        <taxon>Lathyrus</taxon>
    </lineage>
</organism>
<evidence type="ECO:0008006" key="3">
    <source>
        <dbReference type="Google" id="ProtNLM"/>
    </source>
</evidence>
<gene>
    <name evidence="1" type="ORF">KIW84_031641</name>
</gene>
<dbReference type="Proteomes" id="UP001058974">
    <property type="component" value="Chromosome 3"/>
</dbReference>
<dbReference type="EMBL" id="JAMSHJ010000003">
    <property type="protein sequence ID" value="KAI5425890.1"/>
    <property type="molecule type" value="Genomic_DNA"/>
</dbReference>
<proteinExistence type="predicted"/>
<dbReference type="PANTHER" id="PTHR34482">
    <property type="entry name" value="DNA DAMAGE-INDUCIBLE PROTEIN 1-LIKE"/>
    <property type="match status" value="1"/>
</dbReference>